<dbReference type="EMBL" id="BBRZ01000045">
    <property type="protein sequence ID" value="GAM57126.1"/>
    <property type="molecule type" value="Genomic_DNA"/>
</dbReference>
<organism evidence="3 4">
    <name type="scientific">Vibrio ishigakensis</name>
    <dbReference type="NCBI Taxonomy" id="1481914"/>
    <lineage>
        <taxon>Bacteria</taxon>
        <taxon>Pseudomonadati</taxon>
        <taxon>Pseudomonadota</taxon>
        <taxon>Gammaproteobacteria</taxon>
        <taxon>Vibrionales</taxon>
        <taxon>Vibrionaceae</taxon>
        <taxon>Vibrio</taxon>
    </lineage>
</organism>
<dbReference type="SUPFAM" id="SSF56300">
    <property type="entry name" value="Metallo-dependent phosphatases"/>
    <property type="match status" value="1"/>
</dbReference>
<proteinExistence type="predicted"/>
<dbReference type="AlphaFoldDB" id="A0A0B8NTB3"/>
<feature type="chain" id="PRO_5002121436" evidence="1">
    <location>
        <begin position="23"/>
        <end position="319"/>
    </location>
</feature>
<comment type="caution">
    <text evidence="3">The sequence shown here is derived from an EMBL/GenBank/DDBJ whole genome shotgun (WGS) entry which is preliminary data.</text>
</comment>
<name>A0A0B8NTB3_9VIBR</name>
<dbReference type="Proteomes" id="UP000031671">
    <property type="component" value="Unassembled WGS sequence"/>
</dbReference>
<dbReference type="Pfam" id="PF00149">
    <property type="entry name" value="Metallophos"/>
    <property type="match status" value="1"/>
</dbReference>
<dbReference type="InterPro" id="IPR004843">
    <property type="entry name" value="Calcineurin-like_PHP"/>
</dbReference>
<accession>A0A0B8NTB3</accession>
<gene>
    <name evidence="3" type="ORF">JCM19231_3242</name>
</gene>
<dbReference type="GO" id="GO:0016787">
    <property type="term" value="F:hydrolase activity"/>
    <property type="evidence" value="ECO:0007669"/>
    <property type="project" value="InterPro"/>
</dbReference>
<dbReference type="PANTHER" id="PTHR43143">
    <property type="entry name" value="METALLOPHOSPHOESTERASE, CALCINEURIN SUPERFAMILY"/>
    <property type="match status" value="1"/>
</dbReference>
<dbReference type="PANTHER" id="PTHR43143:SF1">
    <property type="entry name" value="SERINE_THREONINE-PROTEIN PHOSPHATASE CPPED1"/>
    <property type="match status" value="1"/>
</dbReference>
<sequence>MDNPMLKSIFSSLVLVSSVAFAFDAPEPLKGQIRFAIIGDLTGGERDGVFKVASKGIEQMQPDFIMSIGDLIEGGTEDEAQMNSEWATFQNNLGNKGIPFYPAVGNHDISNAKMRTWYEKTIGPRYYHFVYQNSLFIVMDSEDFTDAFFTDLKVKRNQAIEVYKKDPAQFENTEYAKLSQRYYGEISDNQRDYVIDAIQENPNVRWTFIFMHKPVWQNEQEKNFKAIETELMGRNYTVFNGHVHSYQYTQRLGQDYIQLATSGGKIFEDQLVNMDHIMWVGLSGDKPTYLNIKLDGMRDKKGEIPASGQSLCFDNADCK</sequence>
<feature type="signal peptide" evidence="1">
    <location>
        <begin position="1"/>
        <end position="22"/>
    </location>
</feature>
<reference evidence="3 4" key="1">
    <citation type="submission" date="2015-01" db="EMBL/GenBank/DDBJ databases">
        <title>Vibrio sp. C1 JCM 19231 whole genome shotgun sequence.</title>
        <authorList>
            <person name="Sawabe T."/>
            <person name="Meirelles P."/>
            <person name="Feng G."/>
            <person name="Sayaka M."/>
            <person name="Hattori M."/>
            <person name="Ohkuma M."/>
        </authorList>
    </citation>
    <scope>NUCLEOTIDE SEQUENCE [LARGE SCALE GENOMIC DNA]</scope>
    <source>
        <strain evidence="4">JCM 19231</strain>
    </source>
</reference>
<evidence type="ECO:0000259" key="2">
    <source>
        <dbReference type="Pfam" id="PF00149"/>
    </source>
</evidence>
<dbReference type="InterPro" id="IPR029052">
    <property type="entry name" value="Metallo-depent_PP-like"/>
</dbReference>
<reference evidence="3 4" key="2">
    <citation type="submission" date="2015-01" db="EMBL/GenBank/DDBJ databases">
        <authorList>
            <consortium name="NBRP consortium"/>
            <person name="Sawabe T."/>
            <person name="Meirelles P."/>
            <person name="Feng G."/>
            <person name="Sayaka M."/>
            <person name="Hattori M."/>
            <person name="Ohkuma M."/>
        </authorList>
    </citation>
    <scope>NUCLEOTIDE SEQUENCE [LARGE SCALE GENOMIC DNA]</scope>
    <source>
        <strain evidence="4">JCM 19231</strain>
    </source>
</reference>
<evidence type="ECO:0000256" key="1">
    <source>
        <dbReference type="SAM" id="SignalP"/>
    </source>
</evidence>
<feature type="domain" description="Calcineurin-like phosphoesterase" evidence="2">
    <location>
        <begin position="33"/>
        <end position="246"/>
    </location>
</feature>
<protein>
    <submittedName>
        <fullName evidence="3">C-compound, carbohydrate catabolism</fullName>
    </submittedName>
</protein>
<evidence type="ECO:0000313" key="4">
    <source>
        <dbReference type="Proteomes" id="UP000031671"/>
    </source>
</evidence>
<keyword evidence="1" id="KW-0732">Signal</keyword>
<dbReference type="InterPro" id="IPR051918">
    <property type="entry name" value="STPP_CPPED1"/>
</dbReference>
<evidence type="ECO:0000313" key="3">
    <source>
        <dbReference type="EMBL" id="GAM57126.1"/>
    </source>
</evidence>
<dbReference type="Gene3D" id="3.60.21.10">
    <property type="match status" value="1"/>
</dbReference>
<keyword evidence="4" id="KW-1185">Reference proteome</keyword>